<organism evidence="1 2">
    <name type="scientific">Candidatus Bilamarchaeum dharawalense</name>
    <dbReference type="NCBI Taxonomy" id="2885759"/>
    <lineage>
        <taxon>Archaea</taxon>
        <taxon>Candidatus Micrarchaeota</taxon>
        <taxon>Candidatus Micrarchaeia</taxon>
        <taxon>Candidatus Anstonellales</taxon>
        <taxon>Candidatus Bilamarchaeaceae</taxon>
        <taxon>Candidatus Bilamarchaeum</taxon>
    </lineage>
</organism>
<dbReference type="EMBL" id="CABMJJ010000009">
    <property type="protein sequence ID" value="VVC04226.1"/>
    <property type="molecule type" value="Genomic_DNA"/>
</dbReference>
<gene>
    <name evidence="1" type="ORF">LFW2832_00821</name>
</gene>
<accession>A0A5E4LWJ4</accession>
<evidence type="ECO:0000313" key="2">
    <source>
        <dbReference type="Proteomes" id="UP000789941"/>
    </source>
</evidence>
<evidence type="ECO:0000313" key="1">
    <source>
        <dbReference type="EMBL" id="VVC04226.1"/>
    </source>
</evidence>
<sequence length="113" mass="13331">MTITWNGIIQCPFCNKFFETTVSTFYHFETEEEMELEKRTSHYDVCPYCRKTLKDTPKPPNEYVVYNPTLKENRMTQEQILKIQPTIERGTVLKVVRPKPSVIDKVKKTLGLK</sequence>
<name>A0A5E4LWJ4_9ARCH</name>
<dbReference type="AlphaFoldDB" id="A0A5E4LWJ4"/>
<protein>
    <submittedName>
        <fullName evidence="1">Uncharacterized protein</fullName>
    </submittedName>
</protein>
<reference evidence="1 2" key="1">
    <citation type="submission" date="2019-08" db="EMBL/GenBank/DDBJ databases">
        <authorList>
            <person name="Vazquez-Campos X."/>
        </authorList>
    </citation>
    <scope>NUCLEOTIDE SEQUENCE [LARGE SCALE GENOMIC DNA]</scope>
    <source>
        <strain evidence="1">LFW-283_2</strain>
    </source>
</reference>
<proteinExistence type="predicted"/>
<comment type="caution">
    <text evidence="1">The sequence shown here is derived from an EMBL/GenBank/DDBJ whole genome shotgun (WGS) entry which is preliminary data.</text>
</comment>
<dbReference type="Proteomes" id="UP000789941">
    <property type="component" value="Unassembled WGS sequence"/>
</dbReference>